<dbReference type="Proteomes" id="UP000617734">
    <property type="component" value="Unassembled WGS sequence"/>
</dbReference>
<dbReference type="SUPFAM" id="SSF88946">
    <property type="entry name" value="Sigma2 domain of RNA polymerase sigma factors"/>
    <property type="match status" value="1"/>
</dbReference>
<protein>
    <recommendedName>
        <fullName evidence="9">RNA polymerase subunit sigma</fullName>
    </recommendedName>
</protein>
<proteinExistence type="inferred from homology"/>
<keyword evidence="2" id="KW-0805">Transcription regulation</keyword>
<dbReference type="InterPro" id="IPR036388">
    <property type="entry name" value="WH-like_DNA-bd_sf"/>
</dbReference>
<keyword evidence="3" id="KW-0731">Sigma factor</keyword>
<dbReference type="InterPro" id="IPR013325">
    <property type="entry name" value="RNA_pol_sigma_r2"/>
</dbReference>
<keyword evidence="5" id="KW-0804">Transcription</keyword>
<feature type="compositionally biased region" description="Pro residues" evidence="6">
    <location>
        <begin position="42"/>
        <end position="54"/>
    </location>
</feature>
<organism evidence="7 8">
    <name type="scientific">Kitasatospora indigofera</name>
    <dbReference type="NCBI Taxonomy" id="67307"/>
    <lineage>
        <taxon>Bacteria</taxon>
        <taxon>Bacillati</taxon>
        <taxon>Actinomycetota</taxon>
        <taxon>Actinomycetes</taxon>
        <taxon>Kitasatosporales</taxon>
        <taxon>Streptomycetaceae</taxon>
        <taxon>Kitasatospora</taxon>
    </lineage>
</organism>
<dbReference type="GO" id="GO:0016987">
    <property type="term" value="F:sigma factor activity"/>
    <property type="evidence" value="ECO:0007669"/>
    <property type="project" value="UniProtKB-KW"/>
</dbReference>
<dbReference type="Gene3D" id="1.10.10.10">
    <property type="entry name" value="Winged helix-like DNA-binding domain superfamily/Winged helix DNA-binding domain"/>
    <property type="match status" value="1"/>
</dbReference>
<evidence type="ECO:0000256" key="1">
    <source>
        <dbReference type="ARBA" id="ARBA00010641"/>
    </source>
</evidence>
<dbReference type="InterPro" id="IPR039425">
    <property type="entry name" value="RNA_pol_sigma-70-like"/>
</dbReference>
<reference evidence="7" key="2">
    <citation type="submission" date="2020-09" db="EMBL/GenBank/DDBJ databases">
        <authorList>
            <person name="Sun Q."/>
            <person name="Ohkuma M."/>
        </authorList>
    </citation>
    <scope>NUCLEOTIDE SEQUENCE</scope>
    <source>
        <strain evidence="7">JCM 4646</strain>
    </source>
</reference>
<evidence type="ECO:0000313" key="8">
    <source>
        <dbReference type="Proteomes" id="UP000617734"/>
    </source>
</evidence>
<comment type="caution">
    <text evidence="7">The sequence shown here is derived from an EMBL/GenBank/DDBJ whole genome shotgun (WGS) entry which is preliminary data.</text>
</comment>
<reference evidence="7" key="1">
    <citation type="journal article" date="2014" name="Int. J. Syst. Evol. Microbiol.">
        <title>Complete genome sequence of Corynebacterium casei LMG S-19264T (=DSM 44701T), isolated from a smear-ripened cheese.</title>
        <authorList>
            <consortium name="US DOE Joint Genome Institute (JGI-PGF)"/>
            <person name="Walter F."/>
            <person name="Albersmeier A."/>
            <person name="Kalinowski J."/>
            <person name="Ruckert C."/>
        </authorList>
    </citation>
    <scope>NUCLEOTIDE SEQUENCE</scope>
    <source>
        <strain evidence="7">JCM 4646</strain>
    </source>
</reference>
<dbReference type="SUPFAM" id="SSF88659">
    <property type="entry name" value="Sigma3 and sigma4 domains of RNA polymerase sigma factors"/>
    <property type="match status" value="1"/>
</dbReference>
<feature type="compositionally biased region" description="Low complexity" evidence="6">
    <location>
        <begin position="14"/>
        <end position="23"/>
    </location>
</feature>
<evidence type="ECO:0000256" key="6">
    <source>
        <dbReference type="SAM" id="MobiDB-lite"/>
    </source>
</evidence>
<evidence type="ECO:0000256" key="4">
    <source>
        <dbReference type="ARBA" id="ARBA00023125"/>
    </source>
</evidence>
<dbReference type="InterPro" id="IPR013324">
    <property type="entry name" value="RNA_pol_sigma_r3/r4-like"/>
</dbReference>
<dbReference type="PANTHER" id="PTHR43133">
    <property type="entry name" value="RNA POLYMERASE ECF-TYPE SIGMA FACTO"/>
    <property type="match status" value="1"/>
</dbReference>
<evidence type="ECO:0008006" key="9">
    <source>
        <dbReference type="Google" id="ProtNLM"/>
    </source>
</evidence>
<keyword evidence="4" id="KW-0238">DNA-binding</keyword>
<feature type="compositionally biased region" description="Pro residues" evidence="6">
    <location>
        <begin position="24"/>
        <end position="36"/>
    </location>
</feature>
<dbReference type="Gene3D" id="1.10.1740.10">
    <property type="match status" value="1"/>
</dbReference>
<comment type="similarity">
    <text evidence="1">Belongs to the sigma-70 factor family. ECF subfamily.</text>
</comment>
<sequence length="217" mass="22584">MYTDRPAVAHPSTPRSAPGAGRPSAPPYSPAPPRVPLDPGGPAVPCPPAAGPPRPAAVPVAGLRPALAPLVAALAHRHGLDAEDLEQSVWLRACERAAAGRLPADTRSWLRSLALRECRRLTRTADRERLAAERAERPAPAPSAEAELLAERGRQALWASVGALPGRCPGLLAALADAPGLTYGDLAGLLGIPRGSIGPTRSRCLSCLRTLLHGLRT</sequence>
<evidence type="ECO:0000256" key="2">
    <source>
        <dbReference type="ARBA" id="ARBA00023015"/>
    </source>
</evidence>
<dbReference type="PANTHER" id="PTHR43133:SF52">
    <property type="entry name" value="ECF RNA POLYMERASE SIGMA FACTOR SIGL"/>
    <property type="match status" value="1"/>
</dbReference>
<evidence type="ECO:0000313" key="7">
    <source>
        <dbReference type="EMBL" id="GHH75001.1"/>
    </source>
</evidence>
<dbReference type="GO" id="GO:0006352">
    <property type="term" value="P:DNA-templated transcription initiation"/>
    <property type="evidence" value="ECO:0007669"/>
    <property type="project" value="InterPro"/>
</dbReference>
<name>A0A919G050_9ACTN</name>
<dbReference type="EMBL" id="BNBO01000024">
    <property type="protein sequence ID" value="GHH75001.1"/>
    <property type="molecule type" value="Genomic_DNA"/>
</dbReference>
<dbReference type="GO" id="GO:0003677">
    <property type="term" value="F:DNA binding"/>
    <property type="evidence" value="ECO:0007669"/>
    <property type="project" value="UniProtKB-KW"/>
</dbReference>
<evidence type="ECO:0000256" key="3">
    <source>
        <dbReference type="ARBA" id="ARBA00023082"/>
    </source>
</evidence>
<dbReference type="AlphaFoldDB" id="A0A919G050"/>
<evidence type="ECO:0000256" key="5">
    <source>
        <dbReference type="ARBA" id="ARBA00023163"/>
    </source>
</evidence>
<keyword evidence="8" id="KW-1185">Reference proteome</keyword>
<accession>A0A919G050</accession>
<feature type="region of interest" description="Disordered" evidence="6">
    <location>
        <begin position="1"/>
        <end position="54"/>
    </location>
</feature>
<gene>
    <name evidence="7" type="ORF">GCM10018781_42980</name>
</gene>